<evidence type="ECO:0000313" key="4">
    <source>
        <dbReference type="Proteomes" id="UP000590738"/>
    </source>
</evidence>
<dbReference type="SUPFAM" id="SSF53254">
    <property type="entry name" value="Phosphoglycerate mutase-like"/>
    <property type="match status" value="1"/>
</dbReference>
<dbReference type="Gene3D" id="3.40.50.1240">
    <property type="entry name" value="Phosphoglycerate mutase-like"/>
    <property type="match status" value="1"/>
</dbReference>
<dbReference type="EMBL" id="JACGCU010000040">
    <property type="protein sequence ID" value="MBA6061373.1"/>
    <property type="molecule type" value="Genomic_DNA"/>
</dbReference>
<dbReference type="Pfam" id="PF00300">
    <property type="entry name" value="His_Phos_1"/>
    <property type="match status" value="1"/>
</dbReference>
<dbReference type="InterPro" id="IPR029033">
    <property type="entry name" value="His_PPase_superfam"/>
</dbReference>
<evidence type="ECO:0000313" key="1">
    <source>
        <dbReference type="EMBL" id="MBA6061373.1"/>
    </source>
</evidence>
<dbReference type="Proteomes" id="UP000590738">
    <property type="component" value="Unassembled WGS sequence"/>
</dbReference>
<reference evidence="3 4" key="1">
    <citation type="submission" date="2020-07" db="EMBL/GenBank/DDBJ databases">
        <title>Diversity of carbapenemase encoding genes among Pseudomonas putida group clinical isolates in a tertiary Brazilian hospital.</title>
        <authorList>
            <person name="Alberto-Lei F."/>
            <person name="Nodari C.S."/>
            <person name="Streling A.P."/>
            <person name="Paulino J.T."/>
            <person name="Bessa-Neto F.O."/>
            <person name="Cayo R."/>
            <person name="Gales A.C."/>
        </authorList>
    </citation>
    <scope>NUCLEOTIDE SEQUENCE [LARGE SCALE GENOMIC DNA]</scope>
    <source>
        <strain evidence="2 4">12273</strain>
        <strain evidence="1 3">14535</strain>
    </source>
</reference>
<dbReference type="SMART" id="SM00855">
    <property type="entry name" value="PGAM"/>
    <property type="match status" value="1"/>
</dbReference>
<sequence length="186" mass="20232">MKATRLTLICHALTQAQKTGRLHCADDGILPLSQPTAPLLPAVQLLTAPERRACETAAWLSSTVHVEPALADCDLGHWQGMALKQLQAEQPEALADWLQEPASNVHGGESFAALCQRMAAWLAAFDRPGEWLAVTHPQVMRAVLVQVLGCPMSAGQRIDVLPLSRLELSHTGQWRLRLGEVQNASL</sequence>
<evidence type="ECO:0000313" key="3">
    <source>
        <dbReference type="Proteomes" id="UP000556620"/>
    </source>
</evidence>
<dbReference type="Proteomes" id="UP000556620">
    <property type="component" value="Unassembled WGS sequence"/>
</dbReference>
<evidence type="ECO:0000313" key="2">
    <source>
        <dbReference type="EMBL" id="MBA6144570.1"/>
    </source>
</evidence>
<accession>A0A7W2LPE4</accession>
<protein>
    <submittedName>
        <fullName evidence="2">Histidine phosphatase family protein</fullName>
    </submittedName>
</protein>
<name>A0A7W2LPE4_9PSED</name>
<organism evidence="2 4">
    <name type="scientific">Pseudomonas juntendi</name>
    <dbReference type="NCBI Taxonomy" id="2666183"/>
    <lineage>
        <taxon>Bacteria</taxon>
        <taxon>Pseudomonadati</taxon>
        <taxon>Pseudomonadota</taxon>
        <taxon>Gammaproteobacteria</taxon>
        <taxon>Pseudomonadales</taxon>
        <taxon>Pseudomonadaceae</taxon>
        <taxon>Pseudomonas</taxon>
    </lineage>
</organism>
<dbReference type="AlphaFoldDB" id="A0A7W2LPE4"/>
<dbReference type="EMBL" id="JACGCZ010000036">
    <property type="protein sequence ID" value="MBA6144570.1"/>
    <property type="molecule type" value="Genomic_DNA"/>
</dbReference>
<dbReference type="RefSeq" id="WP_029887907.1">
    <property type="nucleotide sequence ID" value="NZ_BQHP01000019.1"/>
</dbReference>
<proteinExistence type="predicted"/>
<gene>
    <name evidence="2" type="ORF">H4B97_19205</name>
    <name evidence="1" type="ORF">H4C44_19595</name>
</gene>
<dbReference type="InterPro" id="IPR013078">
    <property type="entry name" value="His_Pase_superF_clade-1"/>
</dbReference>
<comment type="caution">
    <text evidence="2">The sequence shown here is derived from an EMBL/GenBank/DDBJ whole genome shotgun (WGS) entry which is preliminary data.</text>
</comment>